<dbReference type="EMBL" id="CM004470">
    <property type="protein sequence ID" value="OCT88592.1"/>
    <property type="molecule type" value="Genomic_DNA"/>
</dbReference>
<sequence>MKRTNMTVIVTVLNNMTFSARKCCNVSLFSQQNGKNIILFIDNNHICMFLLALPFLQPRCPTAATLATDI</sequence>
<name>A0A974HS79_XENLA</name>
<organism evidence="1 2">
    <name type="scientific">Xenopus laevis</name>
    <name type="common">African clawed frog</name>
    <dbReference type="NCBI Taxonomy" id="8355"/>
    <lineage>
        <taxon>Eukaryota</taxon>
        <taxon>Metazoa</taxon>
        <taxon>Chordata</taxon>
        <taxon>Craniata</taxon>
        <taxon>Vertebrata</taxon>
        <taxon>Euteleostomi</taxon>
        <taxon>Amphibia</taxon>
        <taxon>Batrachia</taxon>
        <taxon>Anura</taxon>
        <taxon>Pipoidea</taxon>
        <taxon>Pipidae</taxon>
        <taxon>Xenopodinae</taxon>
        <taxon>Xenopus</taxon>
        <taxon>Xenopus</taxon>
    </lineage>
</organism>
<evidence type="ECO:0000313" key="1">
    <source>
        <dbReference type="EMBL" id="OCT88592.1"/>
    </source>
</evidence>
<gene>
    <name evidence="1" type="ORF">XELAEV_18017221mg</name>
</gene>
<dbReference type="Proteomes" id="UP000694892">
    <property type="component" value="Chromosome 3L"/>
</dbReference>
<accession>A0A974HS79</accession>
<evidence type="ECO:0000313" key="2">
    <source>
        <dbReference type="Proteomes" id="UP000694892"/>
    </source>
</evidence>
<dbReference type="AlphaFoldDB" id="A0A974HS79"/>
<proteinExistence type="predicted"/>
<reference evidence="2" key="1">
    <citation type="journal article" date="2016" name="Nature">
        <title>Genome evolution in the allotetraploid frog Xenopus laevis.</title>
        <authorList>
            <person name="Session A.M."/>
            <person name="Uno Y."/>
            <person name="Kwon T."/>
            <person name="Chapman J.A."/>
            <person name="Toyoda A."/>
            <person name="Takahashi S."/>
            <person name="Fukui A."/>
            <person name="Hikosaka A."/>
            <person name="Suzuki A."/>
            <person name="Kondo M."/>
            <person name="van Heeringen S.J."/>
            <person name="Quigley I."/>
            <person name="Heinz S."/>
            <person name="Ogino H."/>
            <person name="Ochi H."/>
            <person name="Hellsten U."/>
            <person name="Lyons J.B."/>
            <person name="Simakov O."/>
            <person name="Putnam N."/>
            <person name="Stites J."/>
            <person name="Kuroki Y."/>
            <person name="Tanaka T."/>
            <person name="Michiue T."/>
            <person name="Watanabe M."/>
            <person name="Bogdanovic O."/>
            <person name="Lister R."/>
            <person name="Georgiou G."/>
            <person name="Paranjpe S.S."/>
            <person name="van Kruijsbergen I."/>
            <person name="Shu S."/>
            <person name="Carlson J."/>
            <person name="Kinoshita T."/>
            <person name="Ohta Y."/>
            <person name="Mawaribuchi S."/>
            <person name="Jenkins J."/>
            <person name="Grimwood J."/>
            <person name="Schmutz J."/>
            <person name="Mitros T."/>
            <person name="Mozaffari S.V."/>
            <person name="Suzuki Y."/>
            <person name="Haramoto Y."/>
            <person name="Yamamoto T.S."/>
            <person name="Takagi C."/>
            <person name="Heald R."/>
            <person name="Miller K."/>
            <person name="Haudenschild C."/>
            <person name="Kitzman J."/>
            <person name="Nakayama T."/>
            <person name="Izutsu Y."/>
            <person name="Robert J."/>
            <person name="Fortriede J."/>
            <person name="Burns K."/>
            <person name="Lotay V."/>
            <person name="Karimi K."/>
            <person name="Yasuoka Y."/>
            <person name="Dichmann D.S."/>
            <person name="Flajnik M.F."/>
            <person name="Houston D.W."/>
            <person name="Shendure J."/>
            <person name="DuPasquier L."/>
            <person name="Vize P.D."/>
            <person name="Zorn A.M."/>
            <person name="Ito M."/>
            <person name="Marcotte E.M."/>
            <person name="Wallingford J.B."/>
            <person name="Ito Y."/>
            <person name="Asashima M."/>
            <person name="Ueno N."/>
            <person name="Matsuda Y."/>
            <person name="Veenstra G.J."/>
            <person name="Fujiyama A."/>
            <person name="Harland R.M."/>
            <person name="Taira M."/>
            <person name="Rokhsar D.S."/>
        </authorList>
    </citation>
    <scope>NUCLEOTIDE SEQUENCE [LARGE SCALE GENOMIC DNA]</scope>
    <source>
        <strain evidence="2">J</strain>
    </source>
</reference>
<protein>
    <submittedName>
        <fullName evidence="1">Uncharacterized protein</fullName>
    </submittedName>
</protein>